<proteinExistence type="predicted"/>
<accession>A0A8D8RAU4</accession>
<protein>
    <submittedName>
        <fullName evidence="2">Uncharacterized protein</fullName>
    </submittedName>
</protein>
<dbReference type="AlphaFoldDB" id="A0A8D8RAU4"/>
<dbReference type="EMBL" id="HBUF01144225">
    <property type="protein sequence ID" value="CAG6646877.1"/>
    <property type="molecule type" value="Transcribed_RNA"/>
</dbReference>
<evidence type="ECO:0000313" key="2">
    <source>
        <dbReference type="EMBL" id="CAG6646876.1"/>
    </source>
</evidence>
<feature type="region of interest" description="Disordered" evidence="1">
    <location>
        <begin position="144"/>
        <end position="212"/>
    </location>
</feature>
<dbReference type="EMBL" id="HBUF01361858">
    <property type="protein sequence ID" value="CAG6721240.1"/>
    <property type="molecule type" value="Transcribed_RNA"/>
</dbReference>
<dbReference type="EMBL" id="HBUF01276040">
    <property type="protein sequence ID" value="CAG6686390.1"/>
    <property type="molecule type" value="Transcribed_RNA"/>
</dbReference>
<feature type="compositionally biased region" description="Basic residues" evidence="1">
    <location>
        <begin position="151"/>
        <end position="162"/>
    </location>
</feature>
<feature type="compositionally biased region" description="Low complexity" evidence="1">
    <location>
        <begin position="163"/>
        <end position="188"/>
    </location>
</feature>
<sequence length="305" mass="35441">MKAMYGEDRPFYSSPLPLDFGVDSHHSYSSDATEYSVNDMKYNNYPLNDHFYNGSQQSTISDDYQYNDIGRDYFKLPGFHQTFGSTEIARFSQHDEIFEQIQNQLLSSPISSEPTPCSSSPLSSLIDHHNNVLSESHNQTINLHQTLPSAKKPKTKTQRRTKATANKSSKSSSSSNNNSNNSSVANVSYNMPSYNSMEHNQTPTHPMPEPNSKYWNNQMSSYYDRPYIPSSNSIYPPYHHMNHNYSPPDHGTMMCNNYECRYHHTSYPYNSYQNSYYENPYYSSQQYHYSHNYHSNYWGYNCQTV</sequence>
<evidence type="ECO:0000256" key="1">
    <source>
        <dbReference type="SAM" id="MobiDB-lite"/>
    </source>
</evidence>
<organism evidence="2">
    <name type="scientific">Cacopsylla melanoneura</name>
    <dbReference type="NCBI Taxonomy" id="428564"/>
    <lineage>
        <taxon>Eukaryota</taxon>
        <taxon>Metazoa</taxon>
        <taxon>Ecdysozoa</taxon>
        <taxon>Arthropoda</taxon>
        <taxon>Hexapoda</taxon>
        <taxon>Insecta</taxon>
        <taxon>Pterygota</taxon>
        <taxon>Neoptera</taxon>
        <taxon>Paraneoptera</taxon>
        <taxon>Hemiptera</taxon>
        <taxon>Sternorrhyncha</taxon>
        <taxon>Psylloidea</taxon>
        <taxon>Psyllidae</taxon>
        <taxon>Psyllinae</taxon>
        <taxon>Cacopsylla</taxon>
    </lineage>
</organism>
<dbReference type="EMBL" id="HBUF01144224">
    <property type="protein sequence ID" value="CAG6646876.1"/>
    <property type="molecule type" value="Transcribed_RNA"/>
</dbReference>
<name>A0A8D8RAU4_9HEMI</name>
<feature type="compositionally biased region" description="Polar residues" evidence="1">
    <location>
        <begin position="189"/>
        <end position="204"/>
    </location>
</feature>
<dbReference type="EMBL" id="HBUF01361857">
    <property type="protein sequence ID" value="CAG6721239.1"/>
    <property type="molecule type" value="Transcribed_RNA"/>
</dbReference>
<reference evidence="2" key="1">
    <citation type="submission" date="2021-05" db="EMBL/GenBank/DDBJ databases">
        <authorList>
            <person name="Alioto T."/>
            <person name="Alioto T."/>
            <person name="Gomez Garrido J."/>
        </authorList>
    </citation>
    <scope>NUCLEOTIDE SEQUENCE</scope>
</reference>
<dbReference type="EMBL" id="HBUF01276038">
    <property type="protein sequence ID" value="CAG6686388.1"/>
    <property type="molecule type" value="Transcribed_RNA"/>
</dbReference>
<dbReference type="EMBL" id="HBUF01276039">
    <property type="protein sequence ID" value="CAG6686389.1"/>
    <property type="molecule type" value="Transcribed_RNA"/>
</dbReference>